<dbReference type="GO" id="GO:0005739">
    <property type="term" value="C:mitochondrion"/>
    <property type="evidence" value="ECO:0007669"/>
    <property type="project" value="TreeGrafter"/>
</dbReference>
<evidence type="ECO:0000256" key="6">
    <source>
        <dbReference type="ARBA" id="ARBA00022679"/>
    </source>
</evidence>
<dbReference type="EMBL" id="MBFT01000354">
    <property type="protein sequence ID" value="PVU92634.1"/>
    <property type="molecule type" value="Genomic_DNA"/>
</dbReference>
<evidence type="ECO:0000256" key="10">
    <source>
        <dbReference type="ARBA" id="ARBA00048021"/>
    </source>
</evidence>
<comment type="catalytic activity">
    <reaction evidence="10">
        <text>4-aminobutanoate + 2-oxoglutarate = succinate semialdehyde + L-glutamate</text>
        <dbReference type="Rhea" id="RHEA:23352"/>
        <dbReference type="ChEBI" id="CHEBI:16810"/>
        <dbReference type="ChEBI" id="CHEBI:29985"/>
        <dbReference type="ChEBI" id="CHEBI:57706"/>
        <dbReference type="ChEBI" id="CHEBI:59888"/>
        <dbReference type="EC" id="2.6.1.19"/>
    </reaction>
</comment>
<name>A0A2T9YEI9_9FUNG</name>
<reference evidence="12 14" key="1">
    <citation type="journal article" date="2018" name="MBio">
        <title>Comparative Genomics Reveals the Core Gene Toolbox for the Fungus-Insect Symbiosis.</title>
        <authorList>
            <person name="Wang Y."/>
            <person name="Stata M."/>
            <person name="Wang W."/>
            <person name="Stajich J.E."/>
            <person name="White M.M."/>
            <person name="Moncalvo J.M."/>
        </authorList>
    </citation>
    <scope>NUCLEOTIDE SEQUENCE [LARGE SCALE GENOMIC DNA]</scope>
    <source>
        <strain evidence="12 14">AUS-77-4</strain>
    </source>
</reference>
<dbReference type="InterPro" id="IPR004631">
    <property type="entry name" value="4NH2But_aminotransferase_euk"/>
</dbReference>
<dbReference type="GO" id="GO:0009450">
    <property type="term" value="P:gamma-aminobutyric acid catabolic process"/>
    <property type="evidence" value="ECO:0007669"/>
    <property type="project" value="TreeGrafter"/>
</dbReference>
<dbReference type="InterPro" id="IPR015422">
    <property type="entry name" value="PyrdxlP-dep_Trfase_small"/>
</dbReference>
<dbReference type="InterPro" id="IPR049704">
    <property type="entry name" value="Aminotrans_3_PPA_site"/>
</dbReference>
<keyword evidence="7 11" id="KW-0663">Pyridoxal phosphate</keyword>
<keyword evidence="6" id="KW-0808">Transferase</keyword>
<evidence type="ECO:0000256" key="1">
    <source>
        <dbReference type="ARBA" id="ARBA00001933"/>
    </source>
</evidence>
<dbReference type="PROSITE" id="PS00600">
    <property type="entry name" value="AA_TRANSFER_CLASS_3"/>
    <property type="match status" value="1"/>
</dbReference>
<dbReference type="NCBIfam" id="TIGR00699">
    <property type="entry name" value="GABAtrns_euk"/>
    <property type="match status" value="1"/>
</dbReference>
<evidence type="ECO:0000313" key="13">
    <source>
        <dbReference type="EMBL" id="PVU92634.1"/>
    </source>
</evidence>
<dbReference type="Gene3D" id="3.40.640.10">
    <property type="entry name" value="Type I PLP-dependent aspartate aminotransferase-like (Major domain)"/>
    <property type="match status" value="1"/>
</dbReference>
<dbReference type="OrthoDB" id="10260828at2759"/>
<keyword evidence="14" id="KW-1185">Reference proteome</keyword>
<evidence type="ECO:0000256" key="5">
    <source>
        <dbReference type="ARBA" id="ARBA00022576"/>
    </source>
</evidence>
<evidence type="ECO:0000256" key="2">
    <source>
        <dbReference type="ARBA" id="ARBA00008954"/>
    </source>
</evidence>
<dbReference type="GO" id="GO:0030170">
    <property type="term" value="F:pyridoxal phosphate binding"/>
    <property type="evidence" value="ECO:0007669"/>
    <property type="project" value="InterPro"/>
</dbReference>
<dbReference type="EMBL" id="MBFT01000463">
    <property type="protein sequence ID" value="PVU90758.1"/>
    <property type="molecule type" value="Genomic_DNA"/>
</dbReference>
<dbReference type="InterPro" id="IPR015421">
    <property type="entry name" value="PyrdxlP-dep_Trfase_major"/>
</dbReference>
<evidence type="ECO:0000256" key="7">
    <source>
        <dbReference type="ARBA" id="ARBA00022898"/>
    </source>
</evidence>
<evidence type="ECO:0000256" key="3">
    <source>
        <dbReference type="ARBA" id="ARBA00012912"/>
    </source>
</evidence>
<dbReference type="Proteomes" id="UP000245699">
    <property type="component" value="Unassembled WGS sequence"/>
</dbReference>
<dbReference type="InterPro" id="IPR005814">
    <property type="entry name" value="Aminotrans_3"/>
</dbReference>
<evidence type="ECO:0000313" key="14">
    <source>
        <dbReference type="Proteomes" id="UP000245699"/>
    </source>
</evidence>
<dbReference type="CDD" id="cd00610">
    <property type="entry name" value="OAT_like"/>
    <property type="match status" value="1"/>
</dbReference>
<dbReference type="GO" id="GO:0034386">
    <property type="term" value="F:4-aminobutyrate:2-oxoglutarate transaminase activity"/>
    <property type="evidence" value="ECO:0007669"/>
    <property type="project" value="UniProtKB-EC"/>
</dbReference>
<dbReference type="SUPFAM" id="SSF53383">
    <property type="entry name" value="PLP-dependent transferases"/>
    <property type="match status" value="1"/>
</dbReference>
<dbReference type="FunFam" id="3.40.640.10:FF:000073">
    <property type="entry name" value="Probable 4-aminobutyrate aminotransferase"/>
    <property type="match status" value="1"/>
</dbReference>
<gene>
    <name evidence="13" type="ORF">BB559_003639</name>
    <name evidence="12" type="ORF">BB559_004464</name>
</gene>
<dbReference type="Gene3D" id="3.90.1150.10">
    <property type="entry name" value="Aspartate Aminotransferase, domain 1"/>
    <property type="match status" value="1"/>
</dbReference>
<dbReference type="PANTHER" id="PTHR43206:SF1">
    <property type="entry name" value="4-AMINOBUTYRATE AMINOTRANSFERASE, MITOCHONDRIAL"/>
    <property type="match status" value="1"/>
</dbReference>
<comment type="cofactor">
    <cofactor evidence="1">
        <name>pyridoxal 5'-phosphate</name>
        <dbReference type="ChEBI" id="CHEBI:597326"/>
    </cofactor>
</comment>
<dbReference type="Pfam" id="PF00202">
    <property type="entry name" value="Aminotran_3"/>
    <property type="match status" value="1"/>
</dbReference>
<dbReference type="EC" id="2.6.1.19" evidence="3"/>
<comment type="caution">
    <text evidence="12">The sequence shown here is derived from an EMBL/GenBank/DDBJ whole genome shotgun (WGS) entry which is preliminary data.</text>
</comment>
<proteinExistence type="inferred from homology"/>
<organism evidence="12 14">
    <name type="scientific">Furculomyces boomerangus</name>
    <dbReference type="NCBI Taxonomy" id="61424"/>
    <lineage>
        <taxon>Eukaryota</taxon>
        <taxon>Fungi</taxon>
        <taxon>Fungi incertae sedis</taxon>
        <taxon>Zoopagomycota</taxon>
        <taxon>Kickxellomycotina</taxon>
        <taxon>Harpellomycetes</taxon>
        <taxon>Harpellales</taxon>
        <taxon>Harpellaceae</taxon>
        <taxon>Furculomyces</taxon>
    </lineage>
</organism>
<sequence length="502" mass="56006">MNFIASKSLVSASKALATVPRVHGLLYSSLSNPALNLSEPLDPIIVSESIPGPKTLAFKEQLMKYQDSRAVVVAGDYSKSIGCYLADADGNMLLDLHGQISSIALGYNHPKLHEINNSKEMQIALANRPCLGLMPDINWADKLNDIYMKVAPAGMTNIFNTVCGSSANELAFKAAFMAYKNMRGIKDVFTEEELSTTMMNEAPGSPHLSILSFKNGFHGRTISTLSTTRTKATHKVGIPAFPWPAAEFPKLKYPLEKFEAENKEMEKKCLEDVEHLISTWKWPVAAVIIEPVLSEGGDLRASKEFYQKLREITKNHGVLLIVDEVQTGVCATGTFWAHTQWDLQTPPDMVTFSKKMQAAGFYHTEAMIPNQPYRNFNTWMGDPVRTLHAKAIIEEIENSNLQKQVNETGAYLMSHLLPLSVRYGRVVKNVRGSGTFISFDCPTPEIQQLLLGLLRNEGVLLNGCGQQSIRFRPALVLNKKHVNSFIPRFESVLNKIYKQFWP</sequence>
<dbReference type="AlphaFoldDB" id="A0A2T9YEI9"/>
<evidence type="ECO:0000256" key="9">
    <source>
        <dbReference type="ARBA" id="ARBA00031787"/>
    </source>
</evidence>
<evidence type="ECO:0000256" key="8">
    <source>
        <dbReference type="ARBA" id="ARBA00030204"/>
    </source>
</evidence>
<dbReference type="InterPro" id="IPR015424">
    <property type="entry name" value="PyrdxlP-dep_Trfase"/>
</dbReference>
<evidence type="ECO:0000256" key="11">
    <source>
        <dbReference type="RuleBase" id="RU003560"/>
    </source>
</evidence>
<protein>
    <recommendedName>
        <fullName evidence="4">4-aminobutyrate aminotransferase</fullName>
        <ecNumber evidence="3">2.6.1.19</ecNumber>
    </recommendedName>
    <alternativeName>
        <fullName evidence="9">GABA aminotransferase</fullName>
    </alternativeName>
    <alternativeName>
        <fullName evidence="8">Gamma-amino-N-butyrate transaminase</fullName>
    </alternativeName>
</protein>
<evidence type="ECO:0000256" key="4">
    <source>
        <dbReference type="ARBA" id="ARBA00018543"/>
    </source>
</evidence>
<dbReference type="STRING" id="61424.A0A2T9YEI9"/>
<keyword evidence="5" id="KW-0032">Aminotransferase</keyword>
<dbReference type="PANTHER" id="PTHR43206">
    <property type="entry name" value="AMINOTRANSFERASE"/>
    <property type="match status" value="1"/>
</dbReference>
<comment type="similarity">
    <text evidence="2 11">Belongs to the class-III pyridoxal-phosphate-dependent aminotransferase family.</text>
</comment>
<accession>A0A2T9YEI9</accession>
<evidence type="ECO:0000313" key="12">
    <source>
        <dbReference type="EMBL" id="PVU90758.1"/>
    </source>
</evidence>
<dbReference type="PIRSF" id="PIRSF000521">
    <property type="entry name" value="Transaminase_4ab_Lys_Orn"/>
    <property type="match status" value="1"/>
</dbReference>